<feature type="region of interest" description="Disordered" evidence="1">
    <location>
        <begin position="192"/>
        <end position="213"/>
    </location>
</feature>
<keyword evidence="3" id="KW-1185">Reference proteome</keyword>
<evidence type="ECO:0000313" key="2">
    <source>
        <dbReference type="EMBL" id="CAG2190648.1"/>
    </source>
</evidence>
<dbReference type="Proteomes" id="UP000683360">
    <property type="component" value="Unassembled WGS sequence"/>
</dbReference>
<dbReference type="AlphaFoldDB" id="A0A8S3Q3S7"/>
<feature type="region of interest" description="Disordered" evidence="1">
    <location>
        <begin position="229"/>
        <end position="263"/>
    </location>
</feature>
<proteinExistence type="predicted"/>
<evidence type="ECO:0000256" key="1">
    <source>
        <dbReference type="SAM" id="MobiDB-lite"/>
    </source>
</evidence>
<feature type="compositionally biased region" description="Polar residues" evidence="1">
    <location>
        <begin position="194"/>
        <end position="213"/>
    </location>
</feature>
<reference evidence="2" key="1">
    <citation type="submission" date="2021-03" db="EMBL/GenBank/DDBJ databases">
        <authorList>
            <person name="Bekaert M."/>
        </authorList>
    </citation>
    <scope>NUCLEOTIDE SEQUENCE</scope>
</reference>
<accession>A0A8S3Q3S7</accession>
<gene>
    <name evidence="2" type="ORF">MEDL_5906</name>
</gene>
<evidence type="ECO:0000313" key="3">
    <source>
        <dbReference type="Proteomes" id="UP000683360"/>
    </source>
</evidence>
<dbReference type="EMBL" id="CAJPWZ010000338">
    <property type="protein sequence ID" value="CAG2190648.1"/>
    <property type="molecule type" value="Genomic_DNA"/>
</dbReference>
<protein>
    <submittedName>
        <fullName evidence="2">Uncharacterized protein</fullName>
    </submittedName>
</protein>
<organism evidence="2 3">
    <name type="scientific">Mytilus edulis</name>
    <name type="common">Blue mussel</name>
    <dbReference type="NCBI Taxonomy" id="6550"/>
    <lineage>
        <taxon>Eukaryota</taxon>
        <taxon>Metazoa</taxon>
        <taxon>Spiralia</taxon>
        <taxon>Lophotrochozoa</taxon>
        <taxon>Mollusca</taxon>
        <taxon>Bivalvia</taxon>
        <taxon>Autobranchia</taxon>
        <taxon>Pteriomorphia</taxon>
        <taxon>Mytilida</taxon>
        <taxon>Mytiloidea</taxon>
        <taxon>Mytilidae</taxon>
        <taxon>Mytilinae</taxon>
        <taxon>Mytilus</taxon>
    </lineage>
</organism>
<name>A0A8S3Q3S7_MYTED</name>
<sequence>MDDSYCRELTRSLKLEFDTKRRQLLEIQAEFNRLIKPSELRKSEASNEKTCENKLILLSIDEQMCLRHKLDRLAMKLKAVNTAGSQEHIHLNSVHEELIALHKRKDVNTLNTSYDFQKLARFVTDLQSDHEWNCQLKGEIENQINKAYRKIAKQQVLLSRRCSESSDPVEKENAGRLIDDFVKQHITSKKLPFQDSQQHINTQTQPVSESHSHISIQEKPFYCSQQLGNAQKKPCGENQADVDQMKNNVQGTRPRKIPFKEQN</sequence>
<comment type="caution">
    <text evidence="2">The sequence shown here is derived from an EMBL/GenBank/DDBJ whole genome shotgun (WGS) entry which is preliminary data.</text>
</comment>
<dbReference type="OrthoDB" id="6066736at2759"/>